<evidence type="ECO:0000256" key="6">
    <source>
        <dbReference type="ARBA" id="ARBA00023316"/>
    </source>
</evidence>
<dbReference type="GO" id="GO:0009252">
    <property type="term" value="P:peptidoglycan biosynthetic process"/>
    <property type="evidence" value="ECO:0007669"/>
    <property type="project" value="UniProtKB-KW"/>
</dbReference>
<name>A0AAW7ZAF7_9FIRM</name>
<keyword evidence="5" id="KW-0012">Acyltransferase</keyword>
<protein>
    <submittedName>
        <fullName evidence="7">Peptidoglycan bridge formation glycyltransferase FemA/FemB family protein</fullName>
    </submittedName>
</protein>
<dbReference type="EMBL" id="JARPTC010000003">
    <property type="protein sequence ID" value="MDO7786074.1"/>
    <property type="molecule type" value="Genomic_DNA"/>
</dbReference>
<comment type="caution">
    <text evidence="7">The sequence shown here is derived from an EMBL/GenBank/DDBJ whole genome shotgun (WGS) entry which is preliminary data.</text>
</comment>
<gene>
    <name evidence="7" type="ORF">P6N53_02415</name>
</gene>
<keyword evidence="4" id="KW-0573">Peptidoglycan synthesis</keyword>
<keyword evidence="3" id="KW-0133">Cell shape</keyword>
<keyword evidence="2" id="KW-0808">Transferase</keyword>
<dbReference type="RefSeq" id="WP_304540892.1">
    <property type="nucleotide sequence ID" value="NZ_JARPTC010000003.1"/>
</dbReference>
<evidence type="ECO:0000313" key="7">
    <source>
        <dbReference type="EMBL" id="MDO7786074.1"/>
    </source>
</evidence>
<organism evidence="7 8">
    <name type="scientific">Desulforamulus aquiferis</name>
    <dbReference type="NCBI Taxonomy" id="1397668"/>
    <lineage>
        <taxon>Bacteria</taxon>
        <taxon>Bacillati</taxon>
        <taxon>Bacillota</taxon>
        <taxon>Clostridia</taxon>
        <taxon>Eubacteriales</taxon>
        <taxon>Peptococcaceae</taxon>
        <taxon>Desulforamulus</taxon>
    </lineage>
</organism>
<reference evidence="7" key="2">
    <citation type="submission" date="2023-03" db="EMBL/GenBank/DDBJ databases">
        <authorList>
            <person name="Zhang Z."/>
        </authorList>
    </citation>
    <scope>NUCLEOTIDE SEQUENCE</scope>
    <source>
        <strain evidence="7">DSA</strain>
    </source>
</reference>
<evidence type="ECO:0000256" key="2">
    <source>
        <dbReference type="ARBA" id="ARBA00022679"/>
    </source>
</evidence>
<accession>A0AAW7ZAF7</accession>
<keyword evidence="8" id="KW-1185">Reference proteome</keyword>
<evidence type="ECO:0000313" key="8">
    <source>
        <dbReference type="Proteomes" id="UP001172911"/>
    </source>
</evidence>
<dbReference type="PROSITE" id="PS51191">
    <property type="entry name" value="FEMABX"/>
    <property type="match status" value="1"/>
</dbReference>
<dbReference type="SUPFAM" id="SSF55729">
    <property type="entry name" value="Acyl-CoA N-acyltransferases (Nat)"/>
    <property type="match status" value="2"/>
</dbReference>
<dbReference type="GO" id="GO:0016755">
    <property type="term" value="F:aminoacyltransferase activity"/>
    <property type="evidence" value="ECO:0007669"/>
    <property type="project" value="InterPro"/>
</dbReference>
<evidence type="ECO:0000256" key="4">
    <source>
        <dbReference type="ARBA" id="ARBA00022984"/>
    </source>
</evidence>
<dbReference type="PANTHER" id="PTHR36174">
    <property type="entry name" value="LIPID II:GLYCINE GLYCYLTRANSFERASE"/>
    <property type="match status" value="1"/>
</dbReference>
<reference evidence="7" key="1">
    <citation type="journal article" date="2023" name="J. Hazard. Mater.">
        <title>Anaerobic biodegradation of pyrene and benzo[a]pyrene by a new sulfate-reducing Desulforamulus aquiferis strain DSA.</title>
        <authorList>
            <person name="Zhang Z."/>
            <person name="Sun J."/>
            <person name="Gong X."/>
            <person name="Wang C."/>
            <person name="Wang H."/>
        </authorList>
    </citation>
    <scope>NUCLEOTIDE SEQUENCE</scope>
    <source>
        <strain evidence="7">DSA</strain>
    </source>
</reference>
<keyword evidence="6" id="KW-0961">Cell wall biogenesis/degradation</keyword>
<dbReference type="GO" id="GO:0008360">
    <property type="term" value="P:regulation of cell shape"/>
    <property type="evidence" value="ECO:0007669"/>
    <property type="project" value="UniProtKB-KW"/>
</dbReference>
<evidence type="ECO:0000256" key="3">
    <source>
        <dbReference type="ARBA" id="ARBA00022960"/>
    </source>
</evidence>
<dbReference type="Proteomes" id="UP001172911">
    <property type="component" value="Unassembled WGS sequence"/>
</dbReference>
<sequence length="372" mass="43200">MYKVVEVTQEQREHFDDIIKEYPQCDFMQTYTWGNLKEKTGWVPFRLLFYKGEAVKGAASILKKKLPFSNFSFLYIPRGPLLDNFEDERVFESFMNEIKVLAKRERAIFVKFDPDIYGPAPVLKGYLKAKGYKSSRIRGNFSGLQPKHVCRLNLEKSLDEIFEGFSSKTRYNIRLAQKKGVTIKEGTIEDIPIFYELLEETCRRDNFGVRALSYFEELYRHLIEGGKGKLLLASYNGRYISGVLVIAHGPKAWYLYGASSDNYREVMPNYLLQWTAIAWAHQCGCKIYDFLGVASDFNPNSTLYGMYKFKRGFNPEVVEFIGEYDMVLNKGMYLFWNLAEPLYLKALVNLGKLQLLLKKNLSRRQNCDPAVE</sequence>
<dbReference type="InterPro" id="IPR050644">
    <property type="entry name" value="PG_Glycine_Bridge_Synth"/>
</dbReference>
<comment type="similarity">
    <text evidence="1">Belongs to the FemABX family.</text>
</comment>
<dbReference type="Gene3D" id="3.40.630.30">
    <property type="match status" value="2"/>
</dbReference>
<dbReference type="AlphaFoldDB" id="A0AAW7ZAF7"/>
<proteinExistence type="inferred from homology"/>
<evidence type="ECO:0000256" key="1">
    <source>
        <dbReference type="ARBA" id="ARBA00009943"/>
    </source>
</evidence>
<dbReference type="Pfam" id="PF02388">
    <property type="entry name" value="FemAB"/>
    <property type="match status" value="2"/>
</dbReference>
<dbReference type="GO" id="GO:0071555">
    <property type="term" value="P:cell wall organization"/>
    <property type="evidence" value="ECO:0007669"/>
    <property type="project" value="UniProtKB-KW"/>
</dbReference>
<dbReference type="PANTHER" id="PTHR36174:SF1">
    <property type="entry name" value="LIPID II:GLYCINE GLYCYLTRANSFERASE"/>
    <property type="match status" value="1"/>
</dbReference>
<dbReference type="InterPro" id="IPR003447">
    <property type="entry name" value="FEMABX"/>
</dbReference>
<evidence type="ECO:0000256" key="5">
    <source>
        <dbReference type="ARBA" id="ARBA00023315"/>
    </source>
</evidence>
<dbReference type="InterPro" id="IPR016181">
    <property type="entry name" value="Acyl_CoA_acyltransferase"/>
</dbReference>